<comment type="subcellular location">
    <subcellularLocation>
        <location evidence="1">Membrane</location>
        <topology evidence="1">Multi-pass membrane protein</topology>
    </subcellularLocation>
</comment>
<gene>
    <name evidence="7" type="ORF">SAMN05216529_101216</name>
</gene>
<dbReference type="Pfam" id="PF12698">
    <property type="entry name" value="ABC2_membrane_3"/>
    <property type="match status" value="1"/>
</dbReference>
<feature type="transmembrane region" description="Helical" evidence="5">
    <location>
        <begin position="240"/>
        <end position="259"/>
    </location>
</feature>
<dbReference type="Proteomes" id="UP000254051">
    <property type="component" value="Unassembled WGS sequence"/>
</dbReference>
<evidence type="ECO:0000256" key="4">
    <source>
        <dbReference type="ARBA" id="ARBA00023136"/>
    </source>
</evidence>
<keyword evidence="3 5" id="KW-1133">Transmembrane helix</keyword>
<keyword evidence="4 5" id="KW-0472">Membrane</keyword>
<keyword evidence="2 5" id="KW-0812">Transmembrane</keyword>
<evidence type="ECO:0000256" key="5">
    <source>
        <dbReference type="SAM" id="Phobius"/>
    </source>
</evidence>
<name>A0A316APM8_9FIRM</name>
<dbReference type="RefSeq" id="WP_109708353.1">
    <property type="nucleotide sequence ID" value="NZ_QGDS01000001.1"/>
</dbReference>
<sequence>MIAIFKNDFYRLLTKKSLIISLLVLITGAIAAAIFFSTQTETMANIAVVTSSPQKSMDISALKITTLTEAPPVSQMVSGHYDAILTEQPDGTFDIRTIKSQETKDAILQLMETGSLPETFHSDKRGVGTMIIGYLLMFLLMQGAALMCMFAEDKEHKQITRVISSPLSLGRYLAAHSIFSFFTLYLPTLAILGIINIAAPFDLGFTILQYAALLALICAFATAFALFLNSLTAKSDNANMTASAIIVMSTVLSGSFYSFEKGNTILENLIRFLPQKAYLNIVQQVEKGFSFSSYRSSLSYLGILLILFFILAAIKTKKDYVQSH</sequence>
<evidence type="ECO:0000256" key="2">
    <source>
        <dbReference type="ARBA" id="ARBA00022692"/>
    </source>
</evidence>
<dbReference type="AlphaFoldDB" id="A0A316APM8"/>
<feature type="transmembrane region" description="Helical" evidence="5">
    <location>
        <begin position="207"/>
        <end position="228"/>
    </location>
</feature>
<dbReference type="GO" id="GO:0016020">
    <property type="term" value="C:membrane"/>
    <property type="evidence" value="ECO:0007669"/>
    <property type="project" value="UniProtKB-SubCell"/>
</dbReference>
<dbReference type="OrthoDB" id="1655516at2"/>
<dbReference type="GO" id="GO:0140359">
    <property type="term" value="F:ABC-type transporter activity"/>
    <property type="evidence" value="ECO:0007669"/>
    <property type="project" value="InterPro"/>
</dbReference>
<keyword evidence="8" id="KW-1185">Reference proteome</keyword>
<feature type="transmembrane region" description="Helical" evidence="5">
    <location>
        <begin position="18"/>
        <end position="36"/>
    </location>
</feature>
<feature type="transmembrane region" description="Helical" evidence="5">
    <location>
        <begin position="172"/>
        <end position="195"/>
    </location>
</feature>
<evidence type="ECO:0000256" key="3">
    <source>
        <dbReference type="ARBA" id="ARBA00022989"/>
    </source>
</evidence>
<reference evidence="8" key="1">
    <citation type="submission" date="2017-07" db="EMBL/GenBank/DDBJ databases">
        <authorList>
            <person name="Varghese N."/>
            <person name="Submissions S."/>
        </authorList>
    </citation>
    <scope>NUCLEOTIDE SEQUENCE [LARGE SCALE GENOMIC DNA]</scope>
    <source>
        <strain evidence="8">NLAE-zl-C134</strain>
    </source>
</reference>
<proteinExistence type="predicted"/>
<dbReference type="EMBL" id="UHJJ01000001">
    <property type="protein sequence ID" value="SUQ12325.1"/>
    <property type="molecule type" value="Genomic_DNA"/>
</dbReference>
<organism evidence="7 8">
    <name type="scientific">Faecalicatena contorta</name>
    <dbReference type="NCBI Taxonomy" id="39482"/>
    <lineage>
        <taxon>Bacteria</taxon>
        <taxon>Bacillati</taxon>
        <taxon>Bacillota</taxon>
        <taxon>Clostridia</taxon>
        <taxon>Lachnospirales</taxon>
        <taxon>Lachnospiraceae</taxon>
        <taxon>Faecalicatena</taxon>
    </lineage>
</organism>
<feature type="transmembrane region" description="Helical" evidence="5">
    <location>
        <begin position="131"/>
        <end position="151"/>
    </location>
</feature>
<evidence type="ECO:0000259" key="6">
    <source>
        <dbReference type="Pfam" id="PF12698"/>
    </source>
</evidence>
<dbReference type="InterPro" id="IPR013525">
    <property type="entry name" value="ABC2_TM"/>
</dbReference>
<evidence type="ECO:0000313" key="8">
    <source>
        <dbReference type="Proteomes" id="UP000254051"/>
    </source>
</evidence>
<accession>A0A316APM8</accession>
<evidence type="ECO:0000313" key="7">
    <source>
        <dbReference type="EMBL" id="SUQ12325.1"/>
    </source>
</evidence>
<feature type="domain" description="ABC-2 type transporter transmembrane" evidence="6">
    <location>
        <begin position="55"/>
        <end position="314"/>
    </location>
</feature>
<feature type="transmembrane region" description="Helical" evidence="5">
    <location>
        <begin position="297"/>
        <end position="314"/>
    </location>
</feature>
<evidence type="ECO:0000256" key="1">
    <source>
        <dbReference type="ARBA" id="ARBA00004141"/>
    </source>
</evidence>
<protein>
    <submittedName>
        <fullName evidence="7">ABC-2 type transport system permease protein</fullName>
    </submittedName>
</protein>